<proteinExistence type="predicted"/>
<comment type="caution">
    <text evidence="1">The sequence shown here is derived from an EMBL/GenBank/DDBJ whole genome shotgun (WGS) entry which is preliminary data.</text>
</comment>
<protein>
    <submittedName>
        <fullName evidence="1">Uncharacterized protein</fullName>
    </submittedName>
</protein>
<dbReference type="EMBL" id="SKCS01000174">
    <property type="protein sequence ID" value="TNN14486.1"/>
    <property type="molecule type" value="Genomic_DNA"/>
</dbReference>
<organism evidence="1 2">
    <name type="scientific">Schistosoma japonicum</name>
    <name type="common">Blood fluke</name>
    <dbReference type="NCBI Taxonomy" id="6182"/>
    <lineage>
        <taxon>Eukaryota</taxon>
        <taxon>Metazoa</taxon>
        <taxon>Spiralia</taxon>
        <taxon>Lophotrochozoa</taxon>
        <taxon>Platyhelminthes</taxon>
        <taxon>Trematoda</taxon>
        <taxon>Digenea</taxon>
        <taxon>Strigeidida</taxon>
        <taxon>Schistosomatoidea</taxon>
        <taxon>Schistosomatidae</taxon>
        <taxon>Schistosoma</taxon>
    </lineage>
</organism>
<dbReference type="Proteomes" id="UP000311919">
    <property type="component" value="Unassembled WGS sequence"/>
</dbReference>
<accession>A0A4Z2DDJ7</accession>
<evidence type="ECO:0000313" key="2">
    <source>
        <dbReference type="Proteomes" id="UP000311919"/>
    </source>
</evidence>
<name>A0A4Z2DDJ7_SCHJA</name>
<gene>
    <name evidence="1" type="ORF">EWB00_002128</name>
</gene>
<evidence type="ECO:0000313" key="1">
    <source>
        <dbReference type="EMBL" id="TNN14486.1"/>
    </source>
</evidence>
<keyword evidence="2" id="KW-1185">Reference proteome</keyword>
<feature type="non-terminal residue" evidence="1">
    <location>
        <position position="1"/>
    </location>
</feature>
<feature type="non-terminal residue" evidence="1">
    <location>
        <position position="78"/>
    </location>
</feature>
<reference evidence="1 2" key="1">
    <citation type="submission" date="2019-03" db="EMBL/GenBank/DDBJ databases">
        <title>An improved genome assembly of the fluke Schistosoma japonicum.</title>
        <authorList>
            <person name="Hu W."/>
            <person name="Luo F."/>
            <person name="Yin M."/>
            <person name="Mo X."/>
            <person name="Sun C."/>
            <person name="Wu Q."/>
            <person name="Zhu B."/>
            <person name="Xiang M."/>
            <person name="Wang J."/>
            <person name="Wang Y."/>
            <person name="Zhang T."/>
            <person name="Xu B."/>
            <person name="Zheng H."/>
            <person name="Feng Z."/>
        </authorList>
    </citation>
    <scope>NUCLEOTIDE SEQUENCE [LARGE SCALE GENOMIC DNA]</scope>
    <source>
        <strain evidence="1">HuSjv2</strain>
        <tissue evidence="1">Worms</tissue>
    </source>
</reference>
<sequence length="78" mass="8551">VMFEVSYNCPLDLCTKVNHPLFIYDSSCLNSSHLCVFTNLTAFVELITLDAQYPLTRCGLSTASLASDSFWQPLGGGL</sequence>
<dbReference type="AlphaFoldDB" id="A0A4Z2DDJ7"/>